<organism evidence="1 2">
    <name type="scientific">Actinomadura syzygii</name>
    <dbReference type="NCBI Taxonomy" id="1427538"/>
    <lineage>
        <taxon>Bacteria</taxon>
        <taxon>Bacillati</taxon>
        <taxon>Actinomycetota</taxon>
        <taxon>Actinomycetes</taxon>
        <taxon>Streptosporangiales</taxon>
        <taxon>Thermomonosporaceae</taxon>
        <taxon>Actinomadura</taxon>
    </lineage>
</organism>
<protein>
    <submittedName>
        <fullName evidence="1">Uncharacterized protein</fullName>
    </submittedName>
</protein>
<accession>A0A5D0TUG9</accession>
<comment type="caution">
    <text evidence="1">The sequence shown here is derived from an EMBL/GenBank/DDBJ whole genome shotgun (WGS) entry which is preliminary data.</text>
</comment>
<reference evidence="1 2" key="1">
    <citation type="submission" date="2019-08" db="EMBL/GenBank/DDBJ databases">
        <title>Actinomadura sp. nov. CYP1-5 isolated from mountain soil.</title>
        <authorList>
            <person name="Songsumanus A."/>
            <person name="Kuncharoen N."/>
            <person name="Kudo T."/>
            <person name="Yuki M."/>
            <person name="Igarashi Y."/>
            <person name="Tanasupawat S."/>
        </authorList>
    </citation>
    <scope>NUCLEOTIDE SEQUENCE [LARGE SCALE GENOMIC DNA]</scope>
    <source>
        <strain evidence="1 2">GKU157</strain>
    </source>
</reference>
<dbReference type="InterPro" id="IPR016024">
    <property type="entry name" value="ARM-type_fold"/>
</dbReference>
<proteinExistence type="predicted"/>
<dbReference type="SUPFAM" id="SSF48371">
    <property type="entry name" value="ARM repeat"/>
    <property type="match status" value="1"/>
</dbReference>
<keyword evidence="2" id="KW-1185">Reference proteome</keyword>
<dbReference type="InterPro" id="IPR011044">
    <property type="entry name" value="Quino_amine_DH_bsu"/>
</dbReference>
<dbReference type="EMBL" id="VSFF01000015">
    <property type="protein sequence ID" value="TYC08975.1"/>
    <property type="molecule type" value="Genomic_DNA"/>
</dbReference>
<dbReference type="Gene3D" id="2.130.10.10">
    <property type="entry name" value="YVTN repeat-like/Quinoprotein amine dehydrogenase"/>
    <property type="match status" value="1"/>
</dbReference>
<evidence type="ECO:0000313" key="2">
    <source>
        <dbReference type="Proteomes" id="UP000322634"/>
    </source>
</evidence>
<dbReference type="Proteomes" id="UP000322634">
    <property type="component" value="Unassembled WGS sequence"/>
</dbReference>
<dbReference type="AlphaFoldDB" id="A0A5D0TUG9"/>
<dbReference type="OrthoDB" id="3450751at2"/>
<sequence>MGIGRWRAERLVRLAAEHGGAVRLDALARRAAAGGPELALLVAVAVRDEHRAHPLRAWARDLIPRVWVRRRDPRLRAVVRGHGLLPDGGPARRTVAALHDRLLEHWDDGAAQAIAALLTDPDHEVREGARHACGAAGEPVLGALWRTAAEASGDGRRALLDALPRNPRPVVGATLAHAWRCWIDGPTPELWARLREIGREAPGDDDDEVRRLSALALGTAAPDELCRAVLADRTPEHVRRLVARTCAERGLVPDDELERAAFLLLSGRTAEYRAADPDGGLLAVGYAGGSAGLRARVRSAVAGDLDLVRVLAATAPPRTMSVRERGFLAGRLAAEEAWPDLWRLARDLPLAEAIEAVRPVRGWCPPGMPRDAFDRLRAMPSDRVRAALSAFDLRGPLRPVHDVTVVERCALSPDGTRLAVTGRSRTTGAQVLVDYALPGGTVVASYTSEGRTEQWRSLVHTGEEVLAIVGHPAGRLVRYRDGERRCLIDPPHIPGHVRDDICAAALAPDGTLVAASLRDLHLFAPPYDGTRRTVPFADLGLAEVWGFALAVEPRTGLIAVGGPAPAVLDARAETLVARGDGDPTRIEGVVFTGPDRLVTTGMSGDLTRWRLADGALRPEASGAYGGGGPDLTSLPAHNRIWARSGDVYADADTLRETGPPDGSRPDRLSVWATPSGRHFAVAGLNGLDVHGPYRDAAARLLDRPLADCLPGDLDRADAFLASGRYVGDAAELLALLRVCLEERYGTEVALGPATSLATETDIALGVD</sequence>
<dbReference type="SUPFAM" id="SSF50969">
    <property type="entry name" value="YVTN repeat-like/Quinoprotein amine dehydrogenase"/>
    <property type="match status" value="1"/>
</dbReference>
<gene>
    <name evidence="1" type="ORF">FXF65_36270</name>
</gene>
<evidence type="ECO:0000313" key="1">
    <source>
        <dbReference type="EMBL" id="TYC08975.1"/>
    </source>
</evidence>
<dbReference type="RefSeq" id="WP_148354594.1">
    <property type="nucleotide sequence ID" value="NZ_JBHSBF010000032.1"/>
</dbReference>
<dbReference type="InterPro" id="IPR015943">
    <property type="entry name" value="WD40/YVTN_repeat-like_dom_sf"/>
</dbReference>
<name>A0A5D0TUG9_9ACTN</name>